<evidence type="ECO:0000256" key="1">
    <source>
        <dbReference type="ARBA" id="ARBA00001957"/>
    </source>
</evidence>
<dbReference type="PANTHER" id="PTHR45527">
    <property type="entry name" value="NONRIBOSOMAL PEPTIDE SYNTHETASE"/>
    <property type="match status" value="1"/>
</dbReference>
<dbReference type="FunFam" id="3.40.50.12780:FF:000012">
    <property type="entry name" value="Non-ribosomal peptide synthetase"/>
    <property type="match status" value="1"/>
</dbReference>
<name>A0A4R2RVC3_9BACL</name>
<accession>A0A4R2RVC3</accession>
<dbReference type="OrthoDB" id="9765680at2"/>
<comment type="cofactor">
    <cofactor evidence="1">
        <name>pantetheine 4'-phosphate</name>
        <dbReference type="ChEBI" id="CHEBI:47942"/>
    </cofactor>
</comment>
<dbReference type="Pfam" id="PF00501">
    <property type="entry name" value="AMP-binding"/>
    <property type="match status" value="1"/>
</dbReference>
<dbReference type="GO" id="GO:0031177">
    <property type="term" value="F:phosphopantetheine binding"/>
    <property type="evidence" value="ECO:0007669"/>
    <property type="project" value="InterPro"/>
</dbReference>
<dbReference type="GO" id="GO:0043041">
    <property type="term" value="P:amino acid activation for nonribosomal peptide biosynthetic process"/>
    <property type="evidence" value="ECO:0007669"/>
    <property type="project" value="TreeGrafter"/>
</dbReference>
<dbReference type="NCBIfam" id="TIGR01733">
    <property type="entry name" value="AA-adenyl-dom"/>
    <property type="match status" value="1"/>
</dbReference>
<organism evidence="6 7">
    <name type="scientific">Baia soyae</name>
    <dbReference type="NCBI Taxonomy" id="1544746"/>
    <lineage>
        <taxon>Bacteria</taxon>
        <taxon>Bacillati</taxon>
        <taxon>Bacillota</taxon>
        <taxon>Bacilli</taxon>
        <taxon>Bacillales</taxon>
        <taxon>Thermoactinomycetaceae</taxon>
        <taxon>Baia</taxon>
    </lineage>
</organism>
<dbReference type="SUPFAM" id="SSF47336">
    <property type="entry name" value="ACP-like"/>
    <property type="match status" value="1"/>
</dbReference>
<dbReference type="InterPro" id="IPR000873">
    <property type="entry name" value="AMP-dep_synth/lig_dom"/>
</dbReference>
<dbReference type="Gene3D" id="3.30.559.30">
    <property type="entry name" value="Nonribosomal peptide synthetase, condensation domain"/>
    <property type="match status" value="2"/>
</dbReference>
<protein>
    <submittedName>
        <fullName evidence="6">Amino acid adenylation domain-containing protein</fullName>
    </submittedName>
</protein>
<dbReference type="SUPFAM" id="SSF52777">
    <property type="entry name" value="CoA-dependent acyltransferases"/>
    <property type="match status" value="4"/>
</dbReference>
<dbReference type="Gene3D" id="3.30.300.30">
    <property type="match status" value="1"/>
</dbReference>
<dbReference type="FunFam" id="2.30.38.10:FF:000001">
    <property type="entry name" value="Non-ribosomal peptide synthetase PvdI"/>
    <property type="match status" value="1"/>
</dbReference>
<keyword evidence="3" id="KW-0596">Phosphopantetheine</keyword>
<gene>
    <name evidence="6" type="ORF">EDD57_12024</name>
</gene>
<dbReference type="SUPFAM" id="SSF56801">
    <property type="entry name" value="Acetyl-CoA synthetase-like"/>
    <property type="match status" value="1"/>
</dbReference>
<dbReference type="InterPro" id="IPR045851">
    <property type="entry name" value="AMP-bd_C_sf"/>
</dbReference>
<dbReference type="EMBL" id="SLXV01000020">
    <property type="protein sequence ID" value="TCP67308.1"/>
    <property type="molecule type" value="Genomic_DNA"/>
</dbReference>
<dbReference type="InterPro" id="IPR020806">
    <property type="entry name" value="PKS_PP-bd"/>
</dbReference>
<dbReference type="InterPro" id="IPR009081">
    <property type="entry name" value="PP-bd_ACP"/>
</dbReference>
<dbReference type="Pfam" id="PF00668">
    <property type="entry name" value="Condensation"/>
    <property type="match status" value="2"/>
</dbReference>
<feature type="domain" description="Carrier" evidence="5">
    <location>
        <begin position="957"/>
        <end position="1032"/>
    </location>
</feature>
<keyword evidence="4" id="KW-0597">Phosphoprotein</keyword>
<comment type="caution">
    <text evidence="6">The sequence shown here is derived from an EMBL/GenBank/DDBJ whole genome shotgun (WGS) entry which is preliminary data.</text>
</comment>
<evidence type="ECO:0000259" key="5">
    <source>
        <dbReference type="PROSITE" id="PS50075"/>
    </source>
</evidence>
<dbReference type="InterPro" id="IPR025110">
    <property type="entry name" value="AMP-bd_C"/>
</dbReference>
<dbReference type="FunFam" id="1.10.1200.10:FF:000005">
    <property type="entry name" value="Nonribosomal peptide synthetase 1"/>
    <property type="match status" value="1"/>
</dbReference>
<dbReference type="GO" id="GO:0005829">
    <property type="term" value="C:cytosol"/>
    <property type="evidence" value="ECO:0007669"/>
    <property type="project" value="TreeGrafter"/>
</dbReference>
<comment type="similarity">
    <text evidence="2">Belongs to the ATP-dependent AMP-binding enzyme family.</text>
</comment>
<dbReference type="InterPro" id="IPR020845">
    <property type="entry name" value="AMP-binding_CS"/>
</dbReference>
<dbReference type="Pfam" id="PF00550">
    <property type="entry name" value="PP-binding"/>
    <property type="match status" value="1"/>
</dbReference>
<evidence type="ECO:0000313" key="6">
    <source>
        <dbReference type="EMBL" id="TCP67308.1"/>
    </source>
</evidence>
<dbReference type="GO" id="GO:0008610">
    <property type="term" value="P:lipid biosynthetic process"/>
    <property type="evidence" value="ECO:0007669"/>
    <property type="project" value="UniProtKB-ARBA"/>
</dbReference>
<dbReference type="PROSITE" id="PS50075">
    <property type="entry name" value="CARRIER"/>
    <property type="match status" value="1"/>
</dbReference>
<dbReference type="GO" id="GO:0044550">
    <property type="term" value="P:secondary metabolite biosynthetic process"/>
    <property type="evidence" value="ECO:0007669"/>
    <property type="project" value="UniProtKB-ARBA"/>
</dbReference>
<dbReference type="CDD" id="cd05930">
    <property type="entry name" value="A_NRPS"/>
    <property type="match status" value="1"/>
</dbReference>
<dbReference type="Gene3D" id="2.30.38.10">
    <property type="entry name" value="Luciferase, Domain 3"/>
    <property type="match status" value="1"/>
</dbReference>
<dbReference type="Proteomes" id="UP000294746">
    <property type="component" value="Unassembled WGS sequence"/>
</dbReference>
<dbReference type="PROSITE" id="PS00455">
    <property type="entry name" value="AMP_BINDING"/>
    <property type="match status" value="1"/>
</dbReference>
<dbReference type="InterPro" id="IPR036736">
    <property type="entry name" value="ACP-like_sf"/>
</dbReference>
<evidence type="ECO:0000256" key="2">
    <source>
        <dbReference type="ARBA" id="ARBA00006432"/>
    </source>
</evidence>
<dbReference type="InterPro" id="IPR001242">
    <property type="entry name" value="Condensation_dom"/>
</dbReference>
<keyword evidence="7" id="KW-1185">Reference proteome</keyword>
<sequence>MSNVELYESSSAQKRLYLIHQLQAMSTAYNLPLVMMVEGAFDKARFNEAVNKLIQRHEALRTSFVEEKGEVLQQVYESIDTTVIERGMVEEKDIEQLVDSFIRPFHLKQAPLLRVEIANLSTEKHVLMMDIHHIIADGTSIRTMLEEILAFYNGIDLPELDVQYVDFALWQNDFFQSEEIKTQEEYWLSTFAEEVPVLQLPLDYPRPPVQTFTGDRHSFTLDAVLTAQIQAFARKEGVTLYMFLLAAYNLLLAKYSGQESIVVGSPIAGRKHVEFERIVGMFVNTLAMRNEPKSDKTFRAFLQEVKTNALKAYDNQDFQFEELIERLGITRDRSRHPLFDTMLAVQNTDKTAIEFAGLRFTPYELENKTAKFDLFVEVFDHEQELEFHLQYNTGLFREETVKQLATHLQNIIQSVLSQPEKQLCEFELIKEEERQQLLAMGSGYKLDSPTDQTIMQLFEEHVAKTPDHVALVFGQTQLTYRELNERANRLARTIREKGIHSDSFIGVMAHRSVDMIVAIYAVLKAGAAYVPLDPDLPIERIAYILDDSKTQVLLTQEKYRGKLDFTGEILYLEDESLYQSDSHNLETINTPQSIANVIYTSGSTGNPKGVMIEQHSIVNLLCALQDQYPFGESDAYLLKTTFAFDVSVAELFGWFFGGRLVILEQGLEKDPFRMLRAIDQYQVTYLNLVPSMLSILLDTITEDKLAMLNRLKYLFVAGEAITQPVIHKFYQLTNTVQLKNLYGPTEMTVYATGYPLSKEEDHIHVPIGKPLANMEAYIVNSHSQLQPVGVMGELCLAGRGIARGYLNKPELTEKSFVDHPYRPGTKMYRTGDIARWLPCGNIQFFGRIDHQVKIRGYRIELGEIETKLVEHPAIQKAVVVAHKNERGDASLCSYLVSDGKWTLSELRKHLAKSLPDYMIPCYFMELDALPLTPSGKVDKRALPEPNIEDQIHKKYMAPTNEEEMTIAEIFQEILGIERVGIDDHFFELGGHSLKATMLILHVHKKLEVELPMHVVFNRPTVKEIAEYIRGAETHDYTSIQPTAKQANYPVSSAQKRMYIMNEMAPDSTAFNITSTMVIRGELDYGWFENIFNQLVKRHESLRTSFELVDGEPVQIIHDEVAFTIEMMEAKWENVHQVMKRFIRPFDLKKEPLIRVGLIQVEPTVHLFIIDMHHIISDGTSIGIMIKEFIRLCRGEALSPLRIQYKDFSAWQNEALQSDVTKKQEAYWLEQFKGDIPTLQLPTDYPRSDSVDHKGNSALFQVSKEQADLLYQFSREHEMTLFILLLAAYNILLYKYTAQEDITVGTPIAGRQHIDLENVVGMFVNTLPIRSQPAGKKTVREFVTDVKNQVFAAYENQGYPLEELVFQLGIDREANRNPLFDTMLVVQNMEIPEIEVDHLQFHPYEEESHTSQGALTWAAIEGDEGLSLVAEYQVSLFKQETIEMMGQDFLTVLQKMMENLDETIMELSIREKQEADVSDALSALDEEFAF</sequence>
<dbReference type="FunFam" id="3.30.300.30:FF:000010">
    <property type="entry name" value="Enterobactin synthetase component F"/>
    <property type="match status" value="1"/>
</dbReference>
<reference evidence="6 7" key="1">
    <citation type="submission" date="2019-03" db="EMBL/GenBank/DDBJ databases">
        <title>Genomic Encyclopedia of Type Strains, Phase IV (KMG-IV): sequencing the most valuable type-strain genomes for metagenomic binning, comparative biology and taxonomic classification.</title>
        <authorList>
            <person name="Goeker M."/>
        </authorList>
    </citation>
    <scope>NUCLEOTIDE SEQUENCE [LARGE SCALE GENOMIC DNA]</scope>
    <source>
        <strain evidence="6 7">DSM 46831</strain>
    </source>
</reference>
<dbReference type="Gene3D" id="3.40.50.1820">
    <property type="entry name" value="alpha/beta hydrolase"/>
    <property type="match status" value="1"/>
</dbReference>
<dbReference type="CDD" id="cd19531">
    <property type="entry name" value="LCL_NRPS-like"/>
    <property type="match status" value="2"/>
</dbReference>
<proteinExistence type="inferred from homology"/>
<dbReference type="FunFam" id="3.40.50.980:FF:000001">
    <property type="entry name" value="Non-ribosomal peptide synthetase"/>
    <property type="match status" value="1"/>
</dbReference>
<dbReference type="Pfam" id="PF13193">
    <property type="entry name" value="AMP-binding_C"/>
    <property type="match status" value="1"/>
</dbReference>
<dbReference type="Gene3D" id="3.30.559.10">
    <property type="entry name" value="Chloramphenicol acetyltransferase-like domain"/>
    <property type="match status" value="2"/>
</dbReference>
<dbReference type="PANTHER" id="PTHR45527:SF1">
    <property type="entry name" value="FATTY ACID SYNTHASE"/>
    <property type="match status" value="1"/>
</dbReference>
<dbReference type="SMART" id="SM00823">
    <property type="entry name" value="PKS_PP"/>
    <property type="match status" value="1"/>
</dbReference>
<evidence type="ECO:0000256" key="4">
    <source>
        <dbReference type="ARBA" id="ARBA00022553"/>
    </source>
</evidence>
<dbReference type="Gene3D" id="3.40.50.980">
    <property type="match status" value="2"/>
</dbReference>
<dbReference type="GO" id="GO:0003824">
    <property type="term" value="F:catalytic activity"/>
    <property type="evidence" value="ECO:0007669"/>
    <property type="project" value="InterPro"/>
</dbReference>
<dbReference type="InterPro" id="IPR010071">
    <property type="entry name" value="AA_adenyl_dom"/>
</dbReference>
<dbReference type="RefSeq" id="WP_131848923.1">
    <property type="nucleotide sequence ID" value="NZ_SLXV01000020.1"/>
</dbReference>
<evidence type="ECO:0000256" key="3">
    <source>
        <dbReference type="ARBA" id="ARBA00022450"/>
    </source>
</evidence>
<dbReference type="InterPro" id="IPR029058">
    <property type="entry name" value="AB_hydrolase_fold"/>
</dbReference>
<evidence type="ECO:0000313" key="7">
    <source>
        <dbReference type="Proteomes" id="UP000294746"/>
    </source>
</evidence>
<dbReference type="InterPro" id="IPR023213">
    <property type="entry name" value="CAT-like_dom_sf"/>
</dbReference>